<keyword evidence="4" id="KW-0443">Lipid metabolism</keyword>
<evidence type="ECO:0000313" key="11">
    <source>
        <dbReference type="Proteomes" id="UP000305526"/>
    </source>
</evidence>
<keyword evidence="3 8" id="KW-0808">Transferase</keyword>
<dbReference type="CDD" id="cd07989">
    <property type="entry name" value="LPLAT_AGPAT-like"/>
    <property type="match status" value="1"/>
</dbReference>
<evidence type="ECO:0000256" key="1">
    <source>
        <dbReference type="ARBA" id="ARBA00005189"/>
    </source>
</evidence>
<dbReference type="Proteomes" id="UP000305526">
    <property type="component" value="Unassembled WGS sequence"/>
</dbReference>
<dbReference type="Pfam" id="PF01553">
    <property type="entry name" value="Acyltransferase"/>
    <property type="match status" value="1"/>
</dbReference>
<reference evidence="8 10" key="1">
    <citation type="submission" date="2019-03" db="EMBL/GenBank/DDBJ databases">
        <title>Genomic Encyclopedia of Type Strains, Phase IV (KMG-IV): sequencing the most valuable type-strain genomes for metagenomic binning, comparative biology and taxonomic classification.</title>
        <authorList>
            <person name="Goeker M."/>
        </authorList>
    </citation>
    <scope>NUCLEOTIDE SEQUENCE [LARGE SCALE GENOMIC DNA]</scope>
    <source>
        <strain evidence="8 10">DSM 28140</strain>
    </source>
</reference>
<evidence type="ECO:0000259" key="7">
    <source>
        <dbReference type="SMART" id="SM00563"/>
    </source>
</evidence>
<feature type="domain" description="Phospholipid/glycerol acyltransferase" evidence="7">
    <location>
        <begin position="69"/>
        <end position="182"/>
    </location>
</feature>
<dbReference type="InterPro" id="IPR002123">
    <property type="entry name" value="Plipid/glycerol_acylTrfase"/>
</dbReference>
<dbReference type="SMART" id="SM00563">
    <property type="entry name" value="PlsC"/>
    <property type="match status" value="1"/>
</dbReference>
<dbReference type="Proteomes" id="UP000294619">
    <property type="component" value="Unassembled WGS sequence"/>
</dbReference>
<keyword evidence="6" id="KW-0812">Transmembrane</keyword>
<dbReference type="EMBL" id="VDGV01000006">
    <property type="protein sequence ID" value="TNG93569.1"/>
    <property type="molecule type" value="Genomic_DNA"/>
</dbReference>
<protein>
    <submittedName>
        <fullName evidence="8">1-acyl-sn-glycerol-3-phosphate acyltransferase</fullName>
    </submittedName>
</protein>
<organism evidence="8 10">
    <name type="scientific">Testudinibacter aquarius</name>
    <dbReference type="NCBI Taxonomy" id="1524974"/>
    <lineage>
        <taxon>Bacteria</taxon>
        <taxon>Pseudomonadati</taxon>
        <taxon>Pseudomonadota</taxon>
        <taxon>Gammaproteobacteria</taxon>
        <taxon>Pasteurellales</taxon>
        <taxon>Pasteurellaceae</taxon>
        <taxon>Testudinibacter</taxon>
    </lineage>
</organism>
<keyword evidence="6" id="KW-0472">Membrane</keyword>
<keyword evidence="11" id="KW-1185">Reference proteome</keyword>
<dbReference type="PANTHER" id="PTHR10434">
    <property type="entry name" value="1-ACYL-SN-GLYCEROL-3-PHOSPHATE ACYLTRANSFERASE"/>
    <property type="match status" value="1"/>
</dbReference>
<dbReference type="EMBL" id="SMCP01000006">
    <property type="protein sequence ID" value="TCV86546.1"/>
    <property type="molecule type" value="Genomic_DNA"/>
</dbReference>
<dbReference type="SUPFAM" id="SSF69593">
    <property type="entry name" value="Glycerol-3-phosphate (1)-acyltransferase"/>
    <property type="match status" value="1"/>
</dbReference>
<evidence type="ECO:0000256" key="2">
    <source>
        <dbReference type="ARBA" id="ARBA00022516"/>
    </source>
</evidence>
<comment type="pathway">
    <text evidence="1">Lipid metabolism.</text>
</comment>
<keyword evidence="2" id="KW-0444">Lipid biosynthesis</keyword>
<comment type="caution">
    <text evidence="8">The sequence shown here is derived from an EMBL/GenBank/DDBJ whole genome shotgun (WGS) entry which is preliminary data.</text>
</comment>
<evidence type="ECO:0000256" key="5">
    <source>
        <dbReference type="ARBA" id="ARBA00023315"/>
    </source>
</evidence>
<feature type="transmembrane region" description="Helical" evidence="6">
    <location>
        <begin position="12"/>
        <end position="32"/>
    </location>
</feature>
<dbReference type="RefSeq" id="WP_132967097.1">
    <property type="nucleotide sequence ID" value="NZ_LEKL01000030.1"/>
</dbReference>
<evidence type="ECO:0000313" key="10">
    <source>
        <dbReference type="Proteomes" id="UP000294619"/>
    </source>
</evidence>
<name>A0A4R3Y458_9PAST</name>
<sequence length="253" mass="28479">MQTLRVFWRLSWIMYYLLSGVFQMLVLFRWCTPQQKLARIQRWSQNILRVFNIQVNAHNVPHLSQVKGSMFISNHVSWLDIFAINAVLPGQFIAKDDVRKWPIIGYLAAQANTVFVSRQRGNGSTQGKVDGVATALRNGAQITLFPEGTSTIGDQVLPFKSSFFQAAIDAEAKIWPVLCFYPAQNGGVNRTMAYYGDISLVQSLKDLAAQKCGVIELNFFEAIDATGKDRRDLCDLSHQILSTELVKALERSC</sequence>
<dbReference type="PANTHER" id="PTHR10434:SF64">
    <property type="entry name" value="1-ACYL-SN-GLYCEROL-3-PHOSPHATE ACYLTRANSFERASE-RELATED"/>
    <property type="match status" value="1"/>
</dbReference>
<dbReference type="AlphaFoldDB" id="A0A4R3Y458"/>
<reference evidence="9 11" key="2">
    <citation type="submission" date="2019-05" db="EMBL/GenBank/DDBJ databases">
        <title>Pasteurellaceae isolates from reptiles.</title>
        <authorList>
            <person name="Bojesen A.M."/>
            <person name="Lund E."/>
        </authorList>
    </citation>
    <scope>NUCLEOTIDE SEQUENCE [LARGE SCALE GENOMIC DNA]</scope>
    <source>
        <strain evidence="9 11">ELNT2x</strain>
    </source>
</reference>
<evidence type="ECO:0000313" key="9">
    <source>
        <dbReference type="EMBL" id="TNG93569.1"/>
    </source>
</evidence>
<gene>
    <name evidence="8" type="ORF">EDC16_106103</name>
    <name evidence="9" type="ORF">FHQ21_00920</name>
</gene>
<evidence type="ECO:0000256" key="6">
    <source>
        <dbReference type="SAM" id="Phobius"/>
    </source>
</evidence>
<evidence type="ECO:0000313" key="8">
    <source>
        <dbReference type="EMBL" id="TCV86546.1"/>
    </source>
</evidence>
<accession>A0A4R3Y458</accession>
<dbReference type="GO" id="GO:0003841">
    <property type="term" value="F:1-acylglycerol-3-phosphate O-acyltransferase activity"/>
    <property type="evidence" value="ECO:0007669"/>
    <property type="project" value="TreeGrafter"/>
</dbReference>
<evidence type="ECO:0000256" key="4">
    <source>
        <dbReference type="ARBA" id="ARBA00023098"/>
    </source>
</evidence>
<dbReference type="GO" id="GO:0006654">
    <property type="term" value="P:phosphatidic acid biosynthetic process"/>
    <property type="evidence" value="ECO:0007669"/>
    <property type="project" value="TreeGrafter"/>
</dbReference>
<keyword evidence="6" id="KW-1133">Transmembrane helix</keyword>
<evidence type="ECO:0000256" key="3">
    <source>
        <dbReference type="ARBA" id="ARBA00022679"/>
    </source>
</evidence>
<keyword evidence="5 8" id="KW-0012">Acyltransferase</keyword>
<proteinExistence type="predicted"/>